<proteinExistence type="inferred from homology"/>
<protein>
    <recommendedName>
        <fullName evidence="2">Hydrophobin</fullName>
    </recommendedName>
</protein>
<comment type="similarity">
    <text evidence="2">Belongs to the fungal hydrophobin family.</text>
</comment>
<dbReference type="SMART" id="SM00075">
    <property type="entry name" value="HYDRO"/>
    <property type="match status" value="1"/>
</dbReference>
<keyword evidence="1 2" id="KW-1015">Disulfide bond</keyword>
<evidence type="ECO:0000256" key="2">
    <source>
        <dbReference type="RuleBase" id="RU365009"/>
    </source>
</evidence>
<evidence type="ECO:0000256" key="1">
    <source>
        <dbReference type="ARBA" id="ARBA00023157"/>
    </source>
</evidence>
<dbReference type="AlphaFoldDB" id="A0A1L9S8Y1"/>
<keyword evidence="2" id="KW-0732">Signal</keyword>
<gene>
    <name evidence="3" type="ORF">ASPZODRAFT_19341</name>
</gene>
<keyword evidence="4" id="KW-1185">Reference proteome</keyword>
<organism evidence="3 4">
    <name type="scientific">Penicilliopsis zonata CBS 506.65</name>
    <dbReference type="NCBI Taxonomy" id="1073090"/>
    <lineage>
        <taxon>Eukaryota</taxon>
        <taxon>Fungi</taxon>
        <taxon>Dikarya</taxon>
        <taxon>Ascomycota</taxon>
        <taxon>Pezizomycotina</taxon>
        <taxon>Eurotiomycetes</taxon>
        <taxon>Eurotiomycetidae</taxon>
        <taxon>Eurotiales</taxon>
        <taxon>Aspergillaceae</taxon>
        <taxon>Penicilliopsis</taxon>
    </lineage>
</organism>
<evidence type="ECO:0000313" key="4">
    <source>
        <dbReference type="Proteomes" id="UP000184188"/>
    </source>
</evidence>
<dbReference type="Proteomes" id="UP000184188">
    <property type="component" value="Unassembled WGS sequence"/>
</dbReference>
<name>A0A1L9S8Y1_9EURO</name>
<dbReference type="OrthoDB" id="4225815at2759"/>
<reference evidence="4" key="1">
    <citation type="journal article" date="2017" name="Genome Biol.">
        <title>Comparative genomics reveals high biological diversity and specific adaptations in the industrially and medically important fungal genus Aspergillus.</title>
        <authorList>
            <person name="de Vries R.P."/>
            <person name="Riley R."/>
            <person name="Wiebenga A."/>
            <person name="Aguilar-Osorio G."/>
            <person name="Amillis S."/>
            <person name="Uchima C.A."/>
            <person name="Anderluh G."/>
            <person name="Asadollahi M."/>
            <person name="Askin M."/>
            <person name="Barry K."/>
            <person name="Battaglia E."/>
            <person name="Bayram O."/>
            <person name="Benocci T."/>
            <person name="Braus-Stromeyer S.A."/>
            <person name="Caldana C."/>
            <person name="Canovas D."/>
            <person name="Cerqueira G.C."/>
            <person name="Chen F."/>
            <person name="Chen W."/>
            <person name="Choi C."/>
            <person name="Clum A."/>
            <person name="Dos Santos R.A."/>
            <person name="Damasio A.R."/>
            <person name="Diallinas G."/>
            <person name="Emri T."/>
            <person name="Fekete E."/>
            <person name="Flipphi M."/>
            <person name="Freyberg S."/>
            <person name="Gallo A."/>
            <person name="Gournas C."/>
            <person name="Habgood R."/>
            <person name="Hainaut M."/>
            <person name="Harispe M.L."/>
            <person name="Henrissat B."/>
            <person name="Hilden K.S."/>
            <person name="Hope R."/>
            <person name="Hossain A."/>
            <person name="Karabika E."/>
            <person name="Karaffa L."/>
            <person name="Karanyi Z."/>
            <person name="Krasevec N."/>
            <person name="Kuo A."/>
            <person name="Kusch H."/>
            <person name="LaButti K."/>
            <person name="Lagendijk E.L."/>
            <person name="Lapidus A."/>
            <person name="Levasseur A."/>
            <person name="Lindquist E."/>
            <person name="Lipzen A."/>
            <person name="Logrieco A.F."/>
            <person name="MacCabe A."/>
            <person name="Maekelae M.R."/>
            <person name="Malavazi I."/>
            <person name="Melin P."/>
            <person name="Meyer V."/>
            <person name="Mielnichuk N."/>
            <person name="Miskei M."/>
            <person name="Molnar A.P."/>
            <person name="Mule G."/>
            <person name="Ngan C.Y."/>
            <person name="Orejas M."/>
            <person name="Orosz E."/>
            <person name="Ouedraogo J.P."/>
            <person name="Overkamp K.M."/>
            <person name="Park H.-S."/>
            <person name="Perrone G."/>
            <person name="Piumi F."/>
            <person name="Punt P.J."/>
            <person name="Ram A.F."/>
            <person name="Ramon A."/>
            <person name="Rauscher S."/>
            <person name="Record E."/>
            <person name="Riano-Pachon D.M."/>
            <person name="Robert V."/>
            <person name="Roehrig J."/>
            <person name="Ruller R."/>
            <person name="Salamov A."/>
            <person name="Salih N.S."/>
            <person name="Samson R.A."/>
            <person name="Sandor E."/>
            <person name="Sanguinetti M."/>
            <person name="Schuetze T."/>
            <person name="Sepcic K."/>
            <person name="Shelest E."/>
            <person name="Sherlock G."/>
            <person name="Sophianopoulou V."/>
            <person name="Squina F.M."/>
            <person name="Sun H."/>
            <person name="Susca A."/>
            <person name="Todd R.B."/>
            <person name="Tsang A."/>
            <person name="Unkles S.E."/>
            <person name="van de Wiele N."/>
            <person name="van Rossen-Uffink D."/>
            <person name="Oliveira J.V."/>
            <person name="Vesth T.C."/>
            <person name="Visser J."/>
            <person name="Yu J.-H."/>
            <person name="Zhou M."/>
            <person name="Andersen M.R."/>
            <person name="Archer D.B."/>
            <person name="Baker S.E."/>
            <person name="Benoit I."/>
            <person name="Brakhage A.A."/>
            <person name="Braus G.H."/>
            <person name="Fischer R."/>
            <person name="Frisvad J.C."/>
            <person name="Goldman G.H."/>
            <person name="Houbraken J."/>
            <person name="Oakley B."/>
            <person name="Pocsi I."/>
            <person name="Scazzocchio C."/>
            <person name="Seiboth B."/>
            <person name="vanKuyk P.A."/>
            <person name="Wortman J."/>
            <person name="Dyer P.S."/>
            <person name="Grigoriev I.V."/>
        </authorList>
    </citation>
    <scope>NUCLEOTIDE SEQUENCE [LARGE SCALE GENOMIC DNA]</scope>
    <source>
        <strain evidence="4">CBS 506.65</strain>
    </source>
</reference>
<dbReference type="GeneID" id="34613849"/>
<accession>A0A1L9S8Y1</accession>
<dbReference type="RefSeq" id="XP_022578131.1">
    <property type="nucleotide sequence ID" value="XM_022727385.1"/>
</dbReference>
<comment type="subcellular location">
    <subcellularLocation>
        <location evidence="2">Secreted</location>
        <location evidence="2">Cell wall</location>
    </subcellularLocation>
</comment>
<keyword evidence="2" id="KW-0964">Secreted</keyword>
<feature type="signal peptide" evidence="2">
    <location>
        <begin position="1"/>
        <end position="17"/>
    </location>
</feature>
<dbReference type="VEuPathDB" id="FungiDB:ASPZODRAFT_19341"/>
<dbReference type="InterPro" id="IPR001338">
    <property type="entry name" value="Class_I_Hydrophobin"/>
</dbReference>
<dbReference type="EMBL" id="KV878351">
    <property type="protein sequence ID" value="OJJ43621.1"/>
    <property type="molecule type" value="Genomic_DNA"/>
</dbReference>
<dbReference type="CDD" id="cd23507">
    <property type="entry name" value="hydrophobin_I"/>
    <property type="match status" value="1"/>
</dbReference>
<dbReference type="Pfam" id="PF01185">
    <property type="entry name" value="Hydrophobin"/>
    <property type="match status" value="1"/>
</dbReference>
<evidence type="ECO:0000313" key="3">
    <source>
        <dbReference type="EMBL" id="OJJ43621.1"/>
    </source>
</evidence>
<dbReference type="GO" id="GO:0005199">
    <property type="term" value="F:structural constituent of cell wall"/>
    <property type="evidence" value="ECO:0007669"/>
    <property type="project" value="InterPro"/>
</dbReference>
<keyword evidence="2" id="KW-0134">Cell wall</keyword>
<sequence>MYRSLLVMMLTISLALADDCHCSVVGVSQCCALVATPDNATVAAGLTAAGIVIQGVAVPVGVNCTDIPDDSDDSSCSGEAVWCANNDYENGVVSIGCTPLSE</sequence>
<feature type="chain" id="PRO_5013987558" description="Hydrophobin" evidence="2">
    <location>
        <begin position="18"/>
        <end position="102"/>
    </location>
</feature>
<dbReference type="GO" id="GO:0009277">
    <property type="term" value="C:fungal-type cell wall"/>
    <property type="evidence" value="ECO:0007669"/>
    <property type="project" value="InterPro"/>
</dbReference>